<comment type="caution">
    <text evidence="1">The sequence shown here is derived from an EMBL/GenBank/DDBJ whole genome shotgun (WGS) entry which is preliminary data.</text>
</comment>
<dbReference type="Proteomes" id="UP000299102">
    <property type="component" value="Unassembled WGS sequence"/>
</dbReference>
<accession>A0A4C2A9X9</accession>
<dbReference type="EMBL" id="BGZK01002812">
    <property type="protein sequence ID" value="GBP96622.1"/>
    <property type="molecule type" value="Genomic_DNA"/>
</dbReference>
<gene>
    <name evidence="1" type="ORF">EVAR_64307_1</name>
</gene>
<keyword evidence="2" id="KW-1185">Reference proteome</keyword>
<sequence length="98" mass="11134">MLFSVIDPGPYSNGAAICVRERLPLSVSGPTVVRAADVYVTDRPFEGLPRMKQKCEGGSMYRRRLSWRLVQSNSRRGSGRTVSVVRRTAEHVRWVRTR</sequence>
<evidence type="ECO:0000313" key="1">
    <source>
        <dbReference type="EMBL" id="GBP96622.1"/>
    </source>
</evidence>
<protein>
    <submittedName>
        <fullName evidence="1">Uncharacterized protein</fullName>
    </submittedName>
</protein>
<name>A0A4C2A9X9_EUMVA</name>
<proteinExistence type="predicted"/>
<organism evidence="1 2">
    <name type="scientific">Eumeta variegata</name>
    <name type="common">Bagworm moth</name>
    <name type="synonym">Eumeta japonica</name>
    <dbReference type="NCBI Taxonomy" id="151549"/>
    <lineage>
        <taxon>Eukaryota</taxon>
        <taxon>Metazoa</taxon>
        <taxon>Ecdysozoa</taxon>
        <taxon>Arthropoda</taxon>
        <taxon>Hexapoda</taxon>
        <taxon>Insecta</taxon>
        <taxon>Pterygota</taxon>
        <taxon>Neoptera</taxon>
        <taxon>Endopterygota</taxon>
        <taxon>Lepidoptera</taxon>
        <taxon>Glossata</taxon>
        <taxon>Ditrysia</taxon>
        <taxon>Tineoidea</taxon>
        <taxon>Psychidae</taxon>
        <taxon>Oiketicinae</taxon>
        <taxon>Eumeta</taxon>
    </lineage>
</organism>
<dbReference type="AlphaFoldDB" id="A0A4C2A9X9"/>
<reference evidence="1 2" key="1">
    <citation type="journal article" date="2019" name="Commun. Biol.">
        <title>The bagworm genome reveals a unique fibroin gene that provides high tensile strength.</title>
        <authorList>
            <person name="Kono N."/>
            <person name="Nakamura H."/>
            <person name="Ohtoshi R."/>
            <person name="Tomita M."/>
            <person name="Numata K."/>
            <person name="Arakawa K."/>
        </authorList>
    </citation>
    <scope>NUCLEOTIDE SEQUENCE [LARGE SCALE GENOMIC DNA]</scope>
</reference>
<evidence type="ECO:0000313" key="2">
    <source>
        <dbReference type="Proteomes" id="UP000299102"/>
    </source>
</evidence>